<sequence length="34" mass="3860">MATSLIHFTELKSGCCRQGSFDFQKPKMLRKGVN</sequence>
<gene>
    <name evidence="1" type="primary">BnaC02g03500D</name>
    <name evidence="1" type="ORF">GSBRNA2T00017192001</name>
</gene>
<dbReference type="EMBL" id="LK033421">
    <property type="protein sequence ID" value="CDY55685.1"/>
    <property type="molecule type" value="Genomic_DNA"/>
</dbReference>
<evidence type="ECO:0000313" key="2">
    <source>
        <dbReference type="Proteomes" id="UP000028999"/>
    </source>
</evidence>
<reference evidence="1 2" key="1">
    <citation type="journal article" date="2014" name="Science">
        <title>Plant genetics. Early allopolyploid evolution in the post-Neolithic Brassica napus oilseed genome.</title>
        <authorList>
            <person name="Chalhoub B."/>
            <person name="Denoeud F."/>
            <person name="Liu S."/>
            <person name="Parkin I.A."/>
            <person name="Tang H."/>
            <person name="Wang X."/>
            <person name="Chiquet J."/>
            <person name="Belcram H."/>
            <person name="Tong C."/>
            <person name="Samans B."/>
            <person name="Correa M."/>
            <person name="Da Silva C."/>
            <person name="Just J."/>
            <person name="Falentin C."/>
            <person name="Koh C.S."/>
            <person name="Le Clainche I."/>
            <person name="Bernard M."/>
            <person name="Bento P."/>
            <person name="Noel B."/>
            <person name="Labadie K."/>
            <person name="Alberti A."/>
            <person name="Charles M."/>
            <person name="Arnaud D."/>
            <person name="Guo H."/>
            <person name="Daviaud C."/>
            <person name="Alamery S."/>
            <person name="Jabbari K."/>
            <person name="Zhao M."/>
            <person name="Edger P.P."/>
            <person name="Chelaifa H."/>
            <person name="Tack D."/>
            <person name="Lassalle G."/>
            <person name="Mestiri I."/>
            <person name="Schnel N."/>
            <person name="Le Paslier M.C."/>
            <person name="Fan G."/>
            <person name="Renault V."/>
            <person name="Bayer P.E."/>
            <person name="Golicz A.A."/>
            <person name="Manoli S."/>
            <person name="Lee T.H."/>
            <person name="Thi V.H."/>
            <person name="Chalabi S."/>
            <person name="Hu Q."/>
            <person name="Fan C."/>
            <person name="Tollenaere R."/>
            <person name="Lu Y."/>
            <person name="Battail C."/>
            <person name="Shen J."/>
            <person name="Sidebottom C.H."/>
            <person name="Wang X."/>
            <person name="Canaguier A."/>
            <person name="Chauveau A."/>
            <person name="Berard A."/>
            <person name="Deniot G."/>
            <person name="Guan M."/>
            <person name="Liu Z."/>
            <person name="Sun F."/>
            <person name="Lim Y.P."/>
            <person name="Lyons E."/>
            <person name="Town C.D."/>
            <person name="Bancroft I."/>
            <person name="Wang X."/>
            <person name="Meng J."/>
            <person name="Ma J."/>
            <person name="Pires J.C."/>
            <person name="King G.J."/>
            <person name="Brunel D."/>
            <person name="Delourme R."/>
            <person name="Renard M."/>
            <person name="Aury J.M."/>
            <person name="Adams K.L."/>
            <person name="Batley J."/>
            <person name="Snowdon R.J."/>
            <person name="Tost J."/>
            <person name="Edwards D."/>
            <person name="Zhou Y."/>
            <person name="Hua W."/>
            <person name="Sharpe A.G."/>
            <person name="Paterson A.H."/>
            <person name="Guan C."/>
            <person name="Wincker P."/>
        </authorList>
    </citation>
    <scope>NUCLEOTIDE SEQUENCE [LARGE SCALE GENOMIC DNA]</scope>
    <source>
        <strain evidence="2">cv. Darmor-bzh</strain>
    </source>
</reference>
<dbReference type="Gramene" id="CDY55685">
    <property type="protein sequence ID" value="CDY55685"/>
    <property type="gene ID" value="GSBRNA2T00017192001"/>
</dbReference>
<organism evidence="1 2">
    <name type="scientific">Brassica napus</name>
    <name type="common">Rape</name>
    <dbReference type="NCBI Taxonomy" id="3708"/>
    <lineage>
        <taxon>Eukaryota</taxon>
        <taxon>Viridiplantae</taxon>
        <taxon>Streptophyta</taxon>
        <taxon>Embryophyta</taxon>
        <taxon>Tracheophyta</taxon>
        <taxon>Spermatophyta</taxon>
        <taxon>Magnoliopsida</taxon>
        <taxon>eudicotyledons</taxon>
        <taxon>Gunneridae</taxon>
        <taxon>Pentapetalae</taxon>
        <taxon>rosids</taxon>
        <taxon>malvids</taxon>
        <taxon>Brassicales</taxon>
        <taxon>Brassicaceae</taxon>
        <taxon>Brassiceae</taxon>
        <taxon>Brassica</taxon>
    </lineage>
</organism>
<dbReference type="Proteomes" id="UP000028999">
    <property type="component" value="Unassembled WGS sequence"/>
</dbReference>
<evidence type="ECO:0000313" key="1">
    <source>
        <dbReference type="EMBL" id="CDY55685.1"/>
    </source>
</evidence>
<accession>A0A078IVT3</accession>
<keyword evidence="2" id="KW-1185">Reference proteome</keyword>
<dbReference type="PaxDb" id="3708-A0A078IVT3"/>
<dbReference type="AlphaFoldDB" id="A0A078IVT3"/>
<protein>
    <submittedName>
        <fullName evidence="1">BnaC02g03500D protein</fullName>
    </submittedName>
</protein>
<name>A0A078IVT3_BRANA</name>
<proteinExistence type="predicted"/>